<organism evidence="2 3">
    <name type="scientific">Actinomadura rubteroloni</name>
    <dbReference type="NCBI Taxonomy" id="1926885"/>
    <lineage>
        <taxon>Bacteria</taxon>
        <taxon>Bacillati</taxon>
        <taxon>Actinomycetota</taxon>
        <taxon>Actinomycetes</taxon>
        <taxon>Streptosporangiales</taxon>
        <taxon>Thermomonosporaceae</taxon>
        <taxon>Actinomadura</taxon>
    </lineage>
</organism>
<evidence type="ECO:0000313" key="3">
    <source>
        <dbReference type="Proteomes" id="UP000242367"/>
    </source>
</evidence>
<dbReference type="AlphaFoldDB" id="A0A2P4UEN9"/>
<keyword evidence="3" id="KW-1185">Reference proteome</keyword>
<feature type="domain" description="DUF7489" evidence="1">
    <location>
        <begin position="9"/>
        <end position="72"/>
    </location>
</feature>
<dbReference type="InterPro" id="IPR055912">
    <property type="entry name" value="DUF7489"/>
</dbReference>
<gene>
    <name evidence="2" type="ORF">BTM25_46810</name>
</gene>
<name>A0A2P4UEN9_9ACTN</name>
<dbReference type="EMBL" id="MTBP01000003">
    <property type="protein sequence ID" value="POM23527.1"/>
    <property type="molecule type" value="Genomic_DNA"/>
</dbReference>
<sequence length="73" mass="8143">MFRSRRVRKNDAWEGVVADKSRNAPDGSNLYHYVEVALNGGGTKKIRVTRALWDSLSPGDGLVKRTGSDPERK</sequence>
<dbReference type="Pfam" id="PF24315">
    <property type="entry name" value="DUF7489"/>
    <property type="match status" value="1"/>
</dbReference>
<comment type="caution">
    <text evidence="2">The sequence shown here is derived from an EMBL/GenBank/DDBJ whole genome shotgun (WGS) entry which is preliminary data.</text>
</comment>
<proteinExistence type="predicted"/>
<evidence type="ECO:0000259" key="1">
    <source>
        <dbReference type="Pfam" id="PF24315"/>
    </source>
</evidence>
<evidence type="ECO:0000313" key="2">
    <source>
        <dbReference type="EMBL" id="POM23527.1"/>
    </source>
</evidence>
<reference evidence="2 3" key="1">
    <citation type="journal article" date="2017" name="Chemistry">
        <title>Isolation, Biosynthesis and Chemical Modifications of Rubterolones A-F: Rare Tropolone Alkaloids from Actinomadura sp. 5-2.</title>
        <authorList>
            <person name="Guo H."/>
            <person name="Benndorf R."/>
            <person name="Leichnitz D."/>
            <person name="Klassen J.L."/>
            <person name="Vollmers J."/>
            <person name="Gorls H."/>
            <person name="Steinacker M."/>
            <person name="Weigel C."/>
            <person name="Dahse H.M."/>
            <person name="Kaster A.K."/>
            <person name="de Beer Z.W."/>
            <person name="Poulsen M."/>
            <person name="Beemelmanns C."/>
        </authorList>
    </citation>
    <scope>NUCLEOTIDE SEQUENCE [LARGE SCALE GENOMIC DNA]</scope>
    <source>
        <strain evidence="2 3">5-2</strain>
    </source>
</reference>
<protein>
    <recommendedName>
        <fullName evidence="1">DUF7489 domain-containing protein</fullName>
    </recommendedName>
</protein>
<dbReference type="Proteomes" id="UP000242367">
    <property type="component" value="Unassembled WGS sequence"/>
</dbReference>
<accession>A0A2P4UEN9</accession>